<gene>
    <name evidence="7" type="ORF">CBW21_12755</name>
</gene>
<feature type="region of interest" description="Disordered" evidence="5">
    <location>
        <begin position="143"/>
        <end position="175"/>
    </location>
</feature>
<evidence type="ECO:0000256" key="5">
    <source>
        <dbReference type="SAM" id="MobiDB-lite"/>
    </source>
</evidence>
<dbReference type="GO" id="GO:0044780">
    <property type="term" value="P:bacterial-type flagellum assembly"/>
    <property type="evidence" value="ECO:0007669"/>
    <property type="project" value="InterPro"/>
</dbReference>
<name>A0A202B8L3_CHRVL</name>
<evidence type="ECO:0000313" key="7">
    <source>
        <dbReference type="EMBL" id="OVE47913.1"/>
    </source>
</evidence>
<dbReference type="NCBIfam" id="TIGR03170">
    <property type="entry name" value="flgA_cterm"/>
    <property type="match status" value="1"/>
</dbReference>
<accession>A0A202B8L3</accession>
<protein>
    <recommendedName>
        <fullName evidence="4">Flagella basal body P-ring formation protein FlgA</fullName>
    </recommendedName>
</protein>
<dbReference type="EMBL" id="NHOO01000009">
    <property type="protein sequence ID" value="OVE47913.1"/>
    <property type="molecule type" value="Genomic_DNA"/>
</dbReference>
<keyword evidence="7" id="KW-0969">Cilium</keyword>
<dbReference type="PANTHER" id="PTHR36307">
    <property type="entry name" value="FLAGELLA BASAL BODY P-RING FORMATION PROTEIN FLGA"/>
    <property type="match status" value="1"/>
</dbReference>
<evidence type="ECO:0000313" key="8">
    <source>
        <dbReference type="Proteomes" id="UP000196342"/>
    </source>
</evidence>
<dbReference type="InterPro" id="IPR013974">
    <property type="entry name" value="SAF"/>
</dbReference>
<dbReference type="InterPro" id="IPR017585">
    <property type="entry name" value="SAF_FlgA"/>
</dbReference>
<evidence type="ECO:0000259" key="6">
    <source>
        <dbReference type="SMART" id="SM00858"/>
    </source>
</evidence>
<evidence type="ECO:0000256" key="4">
    <source>
        <dbReference type="RuleBase" id="RU362063"/>
    </source>
</evidence>
<dbReference type="RefSeq" id="WP_087698034.1">
    <property type="nucleotide sequence ID" value="NZ_NHOO01000009.1"/>
</dbReference>
<keyword evidence="4" id="KW-1005">Bacterial flagellum biogenesis</keyword>
<dbReference type="AlphaFoldDB" id="A0A202B8L3"/>
<evidence type="ECO:0000256" key="2">
    <source>
        <dbReference type="ARBA" id="ARBA00022729"/>
    </source>
</evidence>
<dbReference type="PANTHER" id="PTHR36307:SF1">
    <property type="entry name" value="FLAGELLA BASAL BODY P-RING FORMATION PROTEIN FLGA"/>
    <property type="match status" value="1"/>
</dbReference>
<keyword evidence="3 4" id="KW-0574">Periplasm</keyword>
<dbReference type="Gene3D" id="2.30.30.760">
    <property type="match status" value="1"/>
</dbReference>
<evidence type="ECO:0000256" key="1">
    <source>
        <dbReference type="ARBA" id="ARBA00004418"/>
    </source>
</evidence>
<dbReference type="Pfam" id="PF13144">
    <property type="entry name" value="ChapFlgA"/>
    <property type="match status" value="1"/>
</dbReference>
<feature type="domain" description="SAF" evidence="6">
    <location>
        <begin position="112"/>
        <end position="173"/>
    </location>
</feature>
<organism evidence="7 8">
    <name type="scientific">Chromobacterium violaceum</name>
    <dbReference type="NCBI Taxonomy" id="536"/>
    <lineage>
        <taxon>Bacteria</taxon>
        <taxon>Pseudomonadati</taxon>
        <taxon>Pseudomonadota</taxon>
        <taxon>Betaproteobacteria</taxon>
        <taxon>Neisseriales</taxon>
        <taxon>Chromobacteriaceae</taxon>
        <taxon>Chromobacterium</taxon>
    </lineage>
</organism>
<proteinExistence type="inferred from homology"/>
<comment type="similarity">
    <text evidence="4">Belongs to the FlgA family.</text>
</comment>
<feature type="signal peptide" evidence="4">
    <location>
        <begin position="1"/>
        <end position="28"/>
    </location>
</feature>
<keyword evidence="2 4" id="KW-0732">Signal</keyword>
<dbReference type="InterPro" id="IPR039246">
    <property type="entry name" value="Flagellar_FlgA"/>
</dbReference>
<dbReference type="GO" id="GO:0042597">
    <property type="term" value="C:periplasmic space"/>
    <property type="evidence" value="ECO:0007669"/>
    <property type="project" value="UniProtKB-SubCell"/>
</dbReference>
<comment type="subcellular location">
    <subcellularLocation>
        <location evidence="1 4">Periplasm</location>
    </subcellularLocation>
</comment>
<keyword evidence="7" id="KW-0966">Cell projection</keyword>
<dbReference type="Proteomes" id="UP000196342">
    <property type="component" value="Unassembled WGS sequence"/>
</dbReference>
<keyword evidence="8" id="KW-1185">Reference proteome</keyword>
<reference evidence="7 8" key="1">
    <citation type="submission" date="2017-05" db="EMBL/GenBank/DDBJ databases">
        <title>Chromobacterium violaceum GHPS1 isolated from Hydrocarbon polluted soil in French Guiana display an awesome secondary metabolite arsenal and a battery of drug and heavy-metal-resistance and detoxification of xenobiotics proteins.</title>
        <authorList>
            <person name="Belbahri L."/>
        </authorList>
    </citation>
    <scope>NUCLEOTIDE SEQUENCE [LARGE SCALE GENOMIC DNA]</scope>
    <source>
        <strain evidence="7 8">GHPS1</strain>
    </source>
</reference>
<dbReference type="SMART" id="SM00858">
    <property type="entry name" value="SAF"/>
    <property type="match status" value="1"/>
</dbReference>
<feature type="chain" id="PRO_5011813536" description="Flagella basal body P-ring formation protein FlgA" evidence="4">
    <location>
        <begin position="29"/>
        <end position="236"/>
    </location>
</feature>
<dbReference type="CDD" id="cd11614">
    <property type="entry name" value="SAF_CpaB_FlgA_like"/>
    <property type="match status" value="1"/>
</dbReference>
<comment type="function">
    <text evidence="4">Involved in the assembly process of the P-ring formation. It may associate with FlgF on the rod constituting a structure essential for the P-ring assembly or may act as a modulator protein for the P-ring assembly.</text>
</comment>
<sequence length="236" mass="25266">MAKFTKTRYVSAGCLLLALVQASQIALAASPAEQEVERQAQKLIRQRLADAGLDQADIRLQTLPPRDLPATCASPWQAEAGDSRAFSRMRFDLSCPASGWRGGVIVRAAVSARVAVAARDLPAGVALAPQDIAWARRPVGDPADLFGQASPPQGLASRTPLRQDQPLRRRQLQPPQWVKRGDAVSIVARQDGIEVTSAGEALANGRQGEVIRVRNTSSNKIINARVSAQGEVAPLE</sequence>
<keyword evidence="7" id="KW-0282">Flagellum</keyword>
<evidence type="ECO:0000256" key="3">
    <source>
        <dbReference type="ARBA" id="ARBA00022764"/>
    </source>
</evidence>
<comment type="caution">
    <text evidence="7">The sequence shown here is derived from an EMBL/GenBank/DDBJ whole genome shotgun (WGS) entry which is preliminary data.</text>
</comment>